<dbReference type="OrthoDB" id="5984880at2759"/>
<dbReference type="EMBL" id="OV696698">
    <property type="protein sequence ID" value="CAH1242665.1"/>
    <property type="molecule type" value="Genomic_DNA"/>
</dbReference>
<keyword evidence="1" id="KW-0489">Methyltransferase</keyword>
<keyword evidence="4" id="KW-1185">Reference proteome</keyword>
<proteinExistence type="predicted"/>
<gene>
    <name evidence="3" type="primary">HNMT</name>
    <name evidence="3" type="ORF">BLAG_LOCUS5937</name>
</gene>
<dbReference type="GO" id="GO:0032259">
    <property type="term" value="P:methylation"/>
    <property type="evidence" value="ECO:0007669"/>
    <property type="project" value="UniProtKB-KW"/>
</dbReference>
<evidence type="ECO:0000256" key="2">
    <source>
        <dbReference type="ARBA" id="ARBA00022679"/>
    </source>
</evidence>
<dbReference type="CDD" id="cd02440">
    <property type="entry name" value="AdoMet_MTases"/>
    <property type="match status" value="1"/>
</dbReference>
<dbReference type="Proteomes" id="UP000838412">
    <property type="component" value="Chromosome 13"/>
</dbReference>
<dbReference type="InterPro" id="IPR029063">
    <property type="entry name" value="SAM-dependent_MTases_sf"/>
</dbReference>
<dbReference type="GO" id="GO:0008168">
    <property type="term" value="F:methyltransferase activity"/>
    <property type="evidence" value="ECO:0007669"/>
    <property type="project" value="UniProtKB-KW"/>
</dbReference>
<dbReference type="FunFam" id="3.40.50.150:FF:000118">
    <property type="entry name" value="Histamine N-methyltransferase"/>
    <property type="match status" value="2"/>
</dbReference>
<accession>A0A8J9YVX7</accession>
<evidence type="ECO:0000313" key="4">
    <source>
        <dbReference type="Proteomes" id="UP000838412"/>
    </source>
</evidence>
<reference evidence="3" key="1">
    <citation type="submission" date="2022-01" db="EMBL/GenBank/DDBJ databases">
        <authorList>
            <person name="Braso-Vives M."/>
        </authorList>
    </citation>
    <scope>NUCLEOTIDE SEQUENCE</scope>
</reference>
<sequence length="399" mass="45329">MVKVGGLIKHSLGRYLAGFRSFAAAFETSKEIYYNSYDLKMPDSTLCESGVDVRVLGIGSGAGGIDCVILTNLLQRHSGVYNRVIEPSKDMIEQYKALLGKDTGLSSVKFDWRQQTAEEYFQAKADTQFNLIHAMHALYYVEDINAALRNMWEQLADGGYMLVAMESGGIDCVILKKLLQRHSGVYNRVIEPSKDMIEQYKALLGKDTGLSSVKFDWRQQTAEEYFQAKADTQFNLIHAMHALFTWKILTPPCGTCGNSLQMVATCWSPWSQVIISEDESDWGKLQHKLWEEFGLGDRLASPFRMSGDIKQWFDTKGISYVTFKDETRLNVSKCFKEHSETGKLLLDFLTHTPYVADEPEVKSMVLDYIRCNSSEVDEKMLFQSITETTIAFKRCTEEK</sequence>
<protein>
    <submittedName>
        <fullName evidence="3">HNMT protein</fullName>
    </submittedName>
</protein>
<evidence type="ECO:0000313" key="3">
    <source>
        <dbReference type="EMBL" id="CAH1242665.1"/>
    </source>
</evidence>
<dbReference type="AlphaFoldDB" id="A0A8J9YVX7"/>
<dbReference type="Gene3D" id="3.40.50.150">
    <property type="entry name" value="Vaccinia Virus protein VP39"/>
    <property type="match status" value="2"/>
</dbReference>
<evidence type="ECO:0000256" key="1">
    <source>
        <dbReference type="ARBA" id="ARBA00022603"/>
    </source>
</evidence>
<keyword evidence="2" id="KW-0808">Transferase</keyword>
<dbReference type="SUPFAM" id="SSF53335">
    <property type="entry name" value="S-adenosyl-L-methionine-dependent methyltransferases"/>
    <property type="match status" value="2"/>
</dbReference>
<dbReference type="Pfam" id="PF13489">
    <property type="entry name" value="Methyltransf_23"/>
    <property type="match status" value="1"/>
</dbReference>
<organism evidence="3 4">
    <name type="scientific">Branchiostoma lanceolatum</name>
    <name type="common">Common lancelet</name>
    <name type="synonym">Amphioxus lanceolatum</name>
    <dbReference type="NCBI Taxonomy" id="7740"/>
    <lineage>
        <taxon>Eukaryota</taxon>
        <taxon>Metazoa</taxon>
        <taxon>Chordata</taxon>
        <taxon>Cephalochordata</taxon>
        <taxon>Leptocardii</taxon>
        <taxon>Amphioxiformes</taxon>
        <taxon>Branchiostomatidae</taxon>
        <taxon>Branchiostoma</taxon>
    </lineage>
</organism>
<name>A0A8J9YVX7_BRALA</name>